<keyword evidence="3" id="KW-1185">Reference proteome</keyword>
<reference evidence="2" key="1">
    <citation type="submission" date="2021-11" db="EMBL/GenBank/DDBJ databases">
        <title>Australian commercial rhizobial inoculants.</title>
        <authorList>
            <person name="Kohlmeier M.G."/>
            <person name="O'Hara G.W."/>
            <person name="Colombi E."/>
            <person name="Ramsay J.P."/>
            <person name="Terpolilli J."/>
        </authorList>
    </citation>
    <scope>NUCLEOTIDE SEQUENCE</scope>
    <source>
        <strain evidence="2">CC829</strain>
        <plasmid evidence="2">pCC829_2</plasmid>
    </source>
</reference>
<accession>A0ABY3R148</accession>
<geneLocation type="plasmid" evidence="2 3">
    <name>pCC829_2</name>
</geneLocation>
<evidence type="ECO:0000313" key="2">
    <source>
        <dbReference type="EMBL" id="UFW91969.1"/>
    </source>
</evidence>
<keyword evidence="2" id="KW-0614">Plasmid</keyword>
<organism evidence="2 3">
    <name type="scientific">Bradyrhizobium barranii</name>
    <dbReference type="NCBI Taxonomy" id="2992140"/>
    <lineage>
        <taxon>Bacteria</taxon>
        <taxon>Pseudomonadati</taxon>
        <taxon>Pseudomonadota</taxon>
        <taxon>Alphaproteobacteria</taxon>
        <taxon>Hyphomicrobiales</taxon>
        <taxon>Nitrobacteraceae</taxon>
        <taxon>Bradyrhizobium</taxon>
    </lineage>
</organism>
<proteinExistence type="predicted"/>
<dbReference type="Proteomes" id="UP001430990">
    <property type="component" value="Plasmid pCC829_2"/>
</dbReference>
<protein>
    <submittedName>
        <fullName evidence="2">Uncharacterized protein</fullName>
    </submittedName>
</protein>
<sequence length="206" mass="22080">MHWLDPDYLPVTSGVVERFIINPDGEVDGFLLTDQILVHTPPHLSDQLKSAIRPGDSVRVRGVKPRGAEVIAAVSVETTTGSIVIDHGPEAIEAESGDEPANTTRVPMDASGTVRLTLFAPKGQARGALLQDGTILRLGHKEAHRLVDRLQPGAQISVRGEGLATEHGRVIEIREIGQTDGTFKPIKKPKDELAEDAASDVPQAMA</sequence>
<feature type="region of interest" description="Disordered" evidence="1">
    <location>
        <begin position="181"/>
        <end position="206"/>
    </location>
</feature>
<evidence type="ECO:0000313" key="3">
    <source>
        <dbReference type="Proteomes" id="UP001430990"/>
    </source>
</evidence>
<dbReference type="RefSeq" id="WP_231145804.1">
    <property type="nucleotide sequence ID" value="NZ_CP088102.1"/>
</dbReference>
<name>A0ABY3R148_9BRAD</name>
<evidence type="ECO:0000256" key="1">
    <source>
        <dbReference type="SAM" id="MobiDB-lite"/>
    </source>
</evidence>
<gene>
    <name evidence="2" type="ORF">BjapCC829_49225</name>
</gene>
<dbReference type="EMBL" id="CP088102">
    <property type="protein sequence ID" value="UFW91969.1"/>
    <property type="molecule type" value="Genomic_DNA"/>
</dbReference>